<comment type="caution">
    <text evidence="4">The sequence shown here is derived from an EMBL/GenBank/DDBJ whole genome shotgun (WGS) entry which is preliminary data.</text>
</comment>
<dbReference type="EMBL" id="AGNL01009430">
    <property type="protein sequence ID" value="EJK69876.1"/>
    <property type="molecule type" value="Genomic_DNA"/>
</dbReference>
<dbReference type="Proteomes" id="UP000266841">
    <property type="component" value="Unassembled WGS sequence"/>
</dbReference>
<proteinExistence type="predicted"/>
<keyword evidence="5" id="KW-1185">Reference proteome</keyword>
<gene>
    <name evidence="4" type="ORF">THAOC_08826</name>
</gene>
<feature type="transmembrane region" description="Helical" evidence="2">
    <location>
        <begin position="538"/>
        <end position="561"/>
    </location>
</feature>
<keyword evidence="2" id="KW-0472">Membrane</keyword>
<dbReference type="InterPro" id="IPR012341">
    <property type="entry name" value="6hp_glycosidase-like_sf"/>
</dbReference>
<evidence type="ECO:0000256" key="1">
    <source>
        <dbReference type="SAM" id="MobiDB-lite"/>
    </source>
</evidence>
<dbReference type="Pfam" id="PF22422">
    <property type="entry name" value="MGH1-like_GH"/>
    <property type="match status" value="1"/>
</dbReference>
<name>K0T8Z6_THAOC</name>
<feature type="region of interest" description="Disordered" evidence="1">
    <location>
        <begin position="118"/>
        <end position="137"/>
    </location>
</feature>
<evidence type="ECO:0000259" key="3">
    <source>
        <dbReference type="Pfam" id="PF22422"/>
    </source>
</evidence>
<accession>K0T8Z6</accession>
<evidence type="ECO:0000256" key="2">
    <source>
        <dbReference type="SAM" id="Phobius"/>
    </source>
</evidence>
<keyword evidence="2" id="KW-0812">Transmembrane</keyword>
<keyword evidence="2" id="KW-1133">Transmembrane helix</keyword>
<dbReference type="OrthoDB" id="205673at2759"/>
<dbReference type="SUPFAM" id="SSF48208">
    <property type="entry name" value="Six-hairpin glycosidases"/>
    <property type="match status" value="1"/>
</dbReference>
<dbReference type="eggNOG" id="ENOG502R9E4">
    <property type="taxonomic scope" value="Eukaryota"/>
</dbReference>
<reference evidence="4 5" key="1">
    <citation type="journal article" date="2012" name="Genome Biol.">
        <title>Genome and low-iron response of an oceanic diatom adapted to chronic iron limitation.</title>
        <authorList>
            <person name="Lommer M."/>
            <person name="Specht M."/>
            <person name="Roy A.S."/>
            <person name="Kraemer L."/>
            <person name="Andreson R."/>
            <person name="Gutowska M.A."/>
            <person name="Wolf J."/>
            <person name="Bergner S.V."/>
            <person name="Schilhabel M.B."/>
            <person name="Klostermeier U.C."/>
            <person name="Beiko R.G."/>
            <person name="Rosenstiel P."/>
            <person name="Hippler M."/>
            <person name="Laroche J."/>
        </authorList>
    </citation>
    <scope>NUCLEOTIDE SEQUENCE [LARGE SCALE GENOMIC DNA]</scope>
    <source>
        <strain evidence="4 5">CCMP1005</strain>
    </source>
</reference>
<feature type="domain" description="Mannosylglycerate hydrolase MGH1-like glycoside hydrolase" evidence="3">
    <location>
        <begin position="45"/>
        <end position="314"/>
    </location>
</feature>
<dbReference type="InterPro" id="IPR008928">
    <property type="entry name" value="6-hairpin_glycosidase_sf"/>
</dbReference>
<dbReference type="Gene3D" id="1.50.10.10">
    <property type="match status" value="1"/>
</dbReference>
<dbReference type="InterPro" id="IPR054491">
    <property type="entry name" value="MGH1-like_GH"/>
</dbReference>
<protein>
    <recommendedName>
        <fullName evidence="3">Mannosylglycerate hydrolase MGH1-like glycoside hydrolase domain-containing protein</fullName>
    </recommendedName>
</protein>
<sequence>MTSLETAARSILSNSIRAVGTPPNEYIYPASCSEGLVDTTTTLLAARALAKTGRSDLAWSFVKTVFSAQGSNGFLPRYLYLNFTDEYNTFTGAPWVEFMGSYPGPKLFPARPAGYLPQAGSEDSEGSRMKIHSSNTLSAPPSHATAVLDIFFLSNQTSTDVDNLLRFFHKLQRWHGFLHRQTAPNCTLNAEDEHKENPPCLLVKHPWETEVELTSPIWQHSLGNATFDMVESGWFPSFEIPGAVKNAYNYPDETAYNTALYLLDCLAKRSGDEQQHTDSRYRSSCPFAMVDVGFTALFAKSSQDLRRIQQILLDKHEFGIVKRETSWHEVTEAQEWVTRSGKMLHGLYSDAGGTYFNQIVNLTARDGSNGFESNHTAAIEIPDASSFGGLWGQIANETVIESVTQQLLQRSGSYSFNCGDFPLWSIGDCESLPSASIYPLLNYRVSRGLRYSKEVGLGHFFTTSTLDLMCGGSNSIESNYTCQTVGFASAFNATTGLALGSEECGLESTLTAAIALDMLIPDKPFKYASTPPISNSSVIFLIAVEMIIALGVGVACVVLSVHLMRRASADEEGDAFLELRQQVDAEEEEDLLVQTQDDSPRVDFAGWTRDLLSKLNPMNLIDGGGGQEETDLQTR</sequence>
<organism evidence="4 5">
    <name type="scientific">Thalassiosira oceanica</name>
    <name type="common">Marine diatom</name>
    <dbReference type="NCBI Taxonomy" id="159749"/>
    <lineage>
        <taxon>Eukaryota</taxon>
        <taxon>Sar</taxon>
        <taxon>Stramenopiles</taxon>
        <taxon>Ochrophyta</taxon>
        <taxon>Bacillariophyta</taxon>
        <taxon>Coscinodiscophyceae</taxon>
        <taxon>Thalassiosirophycidae</taxon>
        <taxon>Thalassiosirales</taxon>
        <taxon>Thalassiosiraceae</taxon>
        <taxon>Thalassiosira</taxon>
    </lineage>
</organism>
<evidence type="ECO:0000313" key="4">
    <source>
        <dbReference type="EMBL" id="EJK69876.1"/>
    </source>
</evidence>
<evidence type="ECO:0000313" key="5">
    <source>
        <dbReference type="Proteomes" id="UP000266841"/>
    </source>
</evidence>
<dbReference type="OMA" id="VIMCVEL"/>
<dbReference type="GO" id="GO:0005975">
    <property type="term" value="P:carbohydrate metabolic process"/>
    <property type="evidence" value="ECO:0007669"/>
    <property type="project" value="InterPro"/>
</dbReference>
<dbReference type="AlphaFoldDB" id="K0T8Z6"/>